<dbReference type="NCBIfam" id="TIGR02677">
    <property type="entry name" value="TIGR02677 family protein"/>
    <property type="match status" value="1"/>
</dbReference>
<dbReference type="Pfam" id="PF09660">
    <property type="entry name" value="DUF2397"/>
    <property type="match status" value="1"/>
</dbReference>
<keyword evidence="3" id="KW-1185">Reference proteome</keyword>
<name>A0A2N5N0F1_9BACL</name>
<accession>A0A2N5N0F1</accession>
<dbReference type="RefSeq" id="WP_028599319.1">
    <property type="nucleotide sequence ID" value="NZ_BIMM01000006.1"/>
</dbReference>
<dbReference type="InterPro" id="IPR013493">
    <property type="entry name" value="CHP02677"/>
</dbReference>
<comment type="caution">
    <text evidence="2">The sequence shown here is derived from an EMBL/GenBank/DDBJ whole genome shotgun (WGS) entry which is preliminary data.</text>
</comment>
<proteinExistence type="predicted"/>
<feature type="region of interest" description="Disordered" evidence="1">
    <location>
        <begin position="355"/>
        <end position="411"/>
    </location>
</feature>
<organism evidence="2 3">
    <name type="scientific">Paenibacillus pasadenensis</name>
    <dbReference type="NCBI Taxonomy" id="217090"/>
    <lineage>
        <taxon>Bacteria</taxon>
        <taxon>Bacillati</taxon>
        <taxon>Bacillota</taxon>
        <taxon>Bacilli</taxon>
        <taxon>Bacillales</taxon>
        <taxon>Paenibacillaceae</taxon>
        <taxon>Paenibacillus</taxon>
    </lineage>
</organism>
<dbReference type="AlphaFoldDB" id="A0A2N5N0F1"/>
<gene>
    <name evidence="2" type="ORF">B8V81_2241</name>
</gene>
<dbReference type="EMBL" id="NFEZ01000004">
    <property type="protein sequence ID" value="PLT43810.1"/>
    <property type="molecule type" value="Genomic_DNA"/>
</dbReference>
<evidence type="ECO:0000256" key="1">
    <source>
        <dbReference type="SAM" id="MobiDB-lite"/>
    </source>
</evidence>
<feature type="compositionally biased region" description="Basic and acidic residues" evidence="1">
    <location>
        <begin position="385"/>
        <end position="411"/>
    </location>
</feature>
<evidence type="ECO:0000313" key="2">
    <source>
        <dbReference type="EMBL" id="PLT43810.1"/>
    </source>
</evidence>
<evidence type="ECO:0008006" key="4">
    <source>
        <dbReference type="Google" id="ProtNLM"/>
    </source>
</evidence>
<sequence>MKEGSLSAQTLRGIPELKYVNADNVVRYRAIMRFFYLEYKRLRYWLRPEEIFDAMSAASLWPGYTLEMCQQDLEQLAQWQNLTSRHEGGRSSTLEEYLKKKLQYCLRPYSIEIERMLESLEKVTGYGGSLEASLFDTIAEKLFAIRLDAVELEPEAALQLWKSLYESFVKLHENAADYMASLHTAKAEEMMVTDAFLLFKEKLTDYLQHFVQALQRSSYSIEGHLLQIREPVMELFLERVAAGELNRPRLEDGPDKEELLEELRQGWGNIRRWFLGSGSAASELTMLERATKDAIARIVRSAIRIQERKRSGMSRKKELEHLASWFARLESIEDAHRLGAHAFGLFRTRHLQGEDLRTTDRSDQSSWEEQPMLRRLRSRSRKRSERSVSDSVTDHGARKQREREAYQARQAEERRGIERMLRLKELSISELGPVTAQERIRLLQWIGRCMTAGTRRSFVTAEGVRITLQKPEHGERALLQAEDGELEMADYRLSFQLTEAASSELELAEREEEEARR</sequence>
<evidence type="ECO:0000313" key="3">
    <source>
        <dbReference type="Proteomes" id="UP000234789"/>
    </source>
</evidence>
<dbReference type="Proteomes" id="UP000234789">
    <property type="component" value="Unassembled WGS sequence"/>
</dbReference>
<feature type="compositionally biased region" description="Basic residues" evidence="1">
    <location>
        <begin position="374"/>
        <end position="384"/>
    </location>
</feature>
<protein>
    <recommendedName>
        <fullName evidence="4">TIGR02677 family protein</fullName>
    </recommendedName>
</protein>
<reference evidence="2 3" key="1">
    <citation type="submission" date="2017-05" db="EMBL/GenBank/DDBJ databases">
        <title>Functional genome analysis of Paenibacillus pasadenensis strain R16: insights on endophytic life style and antifungal activity.</title>
        <authorList>
            <person name="Passera A."/>
            <person name="Marcolungo L."/>
            <person name="Casati P."/>
            <person name="Brasca M."/>
            <person name="Quaglino F."/>
            <person name="Delledonne M."/>
        </authorList>
    </citation>
    <scope>NUCLEOTIDE SEQUENCE [LARGE SCALE GENOMIC DNA]</scope>
    <source>
        <strain evidence="2 3">R16</strain>
    </source>
</reference>